<dbReference type="Proteomes" id="UP000279236">
    <property type="component" value="Unassembled WGS sequence"/>
</dbReference>
<keyword evidence="6" id="KW-0436">Ligase</keyword>
<keyword evidence="7" id="KW-1185">Reference proteome</keyword>
<evidence type="ECO:0000256" key="1">
    <source>
        <dbReference type="ARBA" id="ARBA00003253"/>
    </source>
</evidence>
<dbReference type="OrthoDB" id="201621at2759"/>
<evidence type="ECO:0000313" key="6">
    <source>
        <dbReference type="EMBL" id="RSH86608.1"/>
    </source>
</evidence>
<dbReference type="RefSeq" id="XP_028479393.1">
    <property type="nucleotide sequence ID" value="XM_028620421.1"/>
</dbReference>
<dbReference type="STRING" id="105984.A0A427Y695"/>
<dbReference type="GO" id="GO:0017118">
    <property type="term" value="F:lipoyltransferase activity"/>
    <property type="evidence" value="ECO:0007669"/>
    <property type="project" value="TreeGrafter"/>
</dbReference>
<comment type="pathway">
    <text evidence="2">Protein modification; protein lipoylation via exogenous pathway; protein N(6)-(lipoyl)lysine from lipoate: step 2/2.</text>
</comment>
<dbReference type="InterPro" id="IPR004562">
    <property type="entry name" value="LipoylTrfase_LipoateP_Ligase"/>
</dbReference>
<organism evidence="6 7">
    <name type="scientific">Apiotrichum porosum</name>
    <dbReference type="NCBI Taxonomy" id="105984"/>
    <lineage>
        <taxon>Eukaryota</taxon>
        <taxon>Fungi</taxon>
        <taxon>Dikarya</taxon>
        <taxon>Basidiomycota</taxon>
        <taxon>Agaricomycotina</taxon>
        <taxon>Tremellomycetes</taxon>
        <taxon>Trichosporonales</taxon>
        <taxon>Trichosporonaceae</taxon>
        <taxon>Apiotrichum</taxon>
    </lineage>
</organism>
<evidence type="ECO:0000313" key="7">
    <source>
        <dbReference type="Proteomes" id="UP000279236"/>
    </source>
</evidence>
<evidence type="ECO:0000259" key="5">
    <source>
        <dbReference type="PROSITE" id="PS51733"/>
    </source>
</evidence>
<comment type="similarity">
    <text evidence="3">Belongs to the LplA family.</text>
</comment>
<dbReference type="PANTHER" id="PTHR12561">
    <property type="entry name" value="LIPOATE-PROTEIN LIGASE"/>
    <property type="match status" value="1"/>
</dbReference>
<dbReference type="Pfam" id="PF21948">
    <property type="entry name" value="LplA-B_cat"/>
    <property type="match status" value="1"/>
</dbReference>
<dbReference type="UniPathway" id="UPA00537">
    <property type="reaction ID" value="UER00595"/>
</dbReference>
<reference evidence="6 7" key="1">
    <citation type="submission" date="2018-11" db="EMBL/GenBank/DDBJ databases">
        <title>Genome sequence of Apiotrichum porosum DSM 27194.</title>
        <authorList>
            <person name="Aliyu H."/>
            <person name="Gorte O."/>
            <person name="Ochsenreither K."/>
        </authorList>
    </citation>
    <scope>NUCLEOTIDE SEQUENCE [LARGE SCALE GENOMIC DNA]</scope>
    <source>
        <strain evidence="6 7">DSM 27194</strain>
    </source>
</reference>
<dbReference type="InterPro" id="IPR045864">
    <property type="entry name" value="aa-tRNA-synth_II/BPL/LPL"/>
</dbReference>
<dbReference type="EMBL" id="RSCE01000002">
    <property type="protein sequence ID" value="RSH86608.1"/>
    <property type="molecule type" value="Genomic_DNA"/>
</dbReference>
<accession>A0A427Y695</accession>
<dbReference type="AlphaFoldDB" id="A0A427Y695"/>
<dbReference type="GeneID" id="39589421"/>
<proteinExistence type="inferred from homology"/>
<sequence length="189" mass="20965">MLSYLRPSAEAALRGCSGPSVARWACAFPASRAFSASAARAEEAVKLGAPAMYISNSTDPWFNLSYEDWLLRNTPVNQPILFTYRNVPCVVIGRNQNPWKETSPRSLRDMDLPLVRRRSGGGTDLGNTNFSIILPRLLFTRSGGAQLVAKAIRDRLSVPSCTVNDRNDVVIRDPEPELKAGRRFLSHFN</sequence>
<comment type="caution">
    <text evidence="6">The sequence shown here is derived from an EMBL/GenBank/DDBJ whole genome shotgun (WGS) entry which is preliminary data.</text>
</comment>
<dbReference type="Gene3D" id="3.30.930.10">
    <property type="entry name" value="Bira Bifunctional Protein, Domain 2"/>
    <property type="match status" value="1"/>
</dbReference>
<dbReference type="GO" id="GO:0016874">
    <property type="term" value="F:ligase activity"/>
    <property type="evidence" value="ECO:0007669"/>
    <property type="project" value="UniProtKB-KW"/>
</dbReference>
<dbReference type="InterPro" id="IPR004143">
    <property type="entry name" value="BPL_LPL_catalytic"/>
</dbReference>
<evidence type="ECO:0000256" key="4">
    <source>
        <dbReference type="ARBA" id="ARBA00015925"/>
    </source>
</evidence>
<name>A0A427Y695_9TREE</name>
<protein>
    <recommendedName>
        <fullName evidence="4">Putative lipoate-protein ligase A</fullName>
    </recommendedName>
</protein>
<dbReference type="SUPFAM" id="SSF55681">
    <property type="entry name" value="Class II aaRS and biotin synthetases"/>
    <property type="match status" value="1"/>
</dbReference>
<dbReference type="GO" id="GO:0005739">
    <property type="term" value="C:mitochondrion"/>
    <property type="evidence" value="ECO:0007669"/>
    <property type="project" value="TreeGrafter"/>
</dbReference>
<gene>
    <name evidence="6" type="primary">AIM22_2</name>
    <name evidence="6" type="ORF">EHS24_004878</name>
</gene>
<dbReference type="GO" id="GO:0009249">
    <property type="term" value="P:protein lipoylation"/>
    <property type="evidence" value="ECO:0007669"/>
    <property type="project" value="InterPro"/>
</dbReference>
<evidence type="ECO:0000256" key="2">
    <source>
        <dbReference type="ARBA" id="ARBA00005085"/>
    </source>
</evidence>
<evidence type="ECO:0000256" key="3">
    <source>
        <dbReference type="ARBA" id="ARBA00008242"/>
    </source>
</evidence>
<dbReference type="PANTHER" id="PTHR12561:SF3">
    <property type="entry name" value="LIPOYLTRANSFERASE 1, MITOCHONDRIAL"/>
    <property type="match status" value="1"/>
</dbReference>
<comment type="function">
    <text evidence="1">Catalyzes both the ATP-dependent activation of exogenously supplied lipoate to lipoyl-AMP and the transfer of the activated lipoyl onto the lipoyl domains of lipoate-dependent enzymes.</text>
</comment>
<feature type="domain" description="BPL/LPL catalytic" evidence="5">
    <location>
        <begin position="75"/>
        <end position="189"/>
    </location>
</feature>
<dbReference type="PROSITE" id="PS51733">
    <property type="entry name" value="BPL_LPL_CATALYTIC"/>
    <property type="match status" value="1"/>
</dbReference>